<dbReference type="Proteomes" id="UP000016569">
    <property type="component" value="Unassembled WGS sequence"/>
</dbReference>
<feature type="zinc finger region" description="dksA C4-type" evidence="4">
    <location>
        <begin position="92"/>
        <end position="116"/>
    </location>
</feature>
<dbReference type="PANTHER" id="PTHR33823">
    <property type="entry name" value="RNA POLYMERASE-BINDING TRANSCRIPTION FACTOR DKSA-RELATED"/>
    <property type="match status" value="1"/>
</dbReference>
<evidence type="ECO:0000313" key="7">
    <source>
        <dbReference type="Proteomes" id="UP000016569"/>
    </source>
</evidence>
<evidence type="ECO:0000256" key="4">
    <source>
        <dbReference type="PROSITE-ProRule" id="PRU00510"/>
    </source>
</evidence>
<evidence type="ECO:0000256" key="3">
    <source>
        <dbReference type="ARBA" id="ARBA00022833"/>
    </source>
</evidence>
<dbReference type="SUPFAM" id="SSF57716">
    <property type="entry name" value="Glucocorticoid receptor-like (DNA-binding domain)"/>
    <property type="match status" value="1"/>
</dbReference>
<dbReference type="AlphaFoldDB" id="A0A8E0KMA7"/>
<dbReference type="PROSITE" id="PS51128">
    <property type="entry name" value="ZF_DKSA_2"/>
    <property type="match status" value="1"/>
</dbReference>
<evidence type="ECO:0000256" key="2">
    <source>
        <dbReference type="ARBA" id="ARBA00022771"/>
    </source>
</evidence>
<evidence type="ECO:0000313" key="6">
    <source>
        <dbReference type="EMBL" id="GAD59274.1"/>
    </source>
</evidence>
<dbReference type="PANTHER" id="PTHR33823:SF4">
    <property type="entry name" value="GENERAL STRESS PROTEIN 16O"/>
    <property type="match status" value="1"/>
</dbReference>
<dbReference type="InterPro" id="IPR000962">
    <property type="entry name" value="Znf_DskA_TraR"/>
</dbReference>
<keyword evidence="7" id="KW-1185">Reference proteome</keyword>
<gene>
    <name evidence="6" type="ORF">MBEBAB_1524</name>
</gene>
<dbReference type="GO" id="GO:0008270">
    <property type="term" value="F:zinc ion binding"/>
    <property type="evidence" value="ECO:0007669"/>
    <property type="project" value="UniProtKB-KW"/>
</dbReference>
<keyword evidence="1" id="KW-0479">Metal-binding</keyword>
<dbReference type="Gene3D" id="1.20.120.910">
    <property type="entry name" value="DksA, coiled-coil domain"/>
    <property type="match status" value="1"/>
</dbReference>
<accession>A0A8E0KMA7</accession>
<organism evidence="6 7">
    <name type="scientific">Brevundimonas abyssalis TAR-001</name>
    <dbReference type="NCBI Taxonomy" id="1391729"/>
    <lineage>
        <taxon>Bacteria</taxon>
        <taxon>Pseudomonadati</taxon>
        <taxon>Pseudomonadota</taxon>
        <taxon>Alphaproteobacteria</taxon>
        <taxon>Caulobacterales</taxon>
        <taxon>Caulobacteraceae</taxon>
        <taxon>Brevundimonas</taxon>
    </lineage>
</organism>
<keyword evidence="3" id="KW-0862">Zinc</keyword>
<comment type="caution">
    <text evidence="6">The sequence shown here is derived from an EMBL/GenBank/DDBJ whole genome shotgun (WGS) entry which is preliminary data.</text>
</comment>
<name>A0A8E0KMA7_9CAUL</name>
<proteinExistence type="predicted"/>
<feature type="domain" description="Zinc finger DksA/TraR C4-type" evidence="5">
    <location>
        <begin position="87"/>
        <end position="118"/>
    </location>
</feature>
<reference evidence="7" key="1">
    <citation type="journal article" date="2013" name="Genome Announc.">
        <title>Draft Genome Sequence of the Dimorphic Prosthecate Bacterium Brevundimonas abyssalis TAR-001T.</title>
        <authorList>
            <person name="Tsubouchi T."/>
            <person name="Nishi S."/>
            <person name="Usui K."/>
            <person name="Shimane Y."/>
            <person name="Takaki Y."/>
            <person name="Maruyama T."/>
            <person name="Hatada Y."/>
        </authorList>
    </citation>
    <scope>NUCLEOTIDE SEQUENCE [LARGE SCALE GENOMIC DNA]</scope>
    <source>
        <strain evidence="7">TAR-001</strain>
    </source>
</reference>
<evidence type="ECO:0000256" key="1">
    <source>
        <dbReference type="ARBA" id="ARBA00022723"/>
    </source>
</evidence>
<evidence type="ECO:0000259" key="5">
    <source>
        <dbReference type="Pfam" id="PF01258"/>
    </source>
</evidence>
<dbReference type="EMBL" id="BATC01000023">
    <property type="protein sequence ID" value="GAD59274.1"/>
    <property type="molecule type" value="Genomic_DNA"/>
</dbReference>
<protein>
    <submittedName>
        <fullName evidence="6">DnaK suppressor protein</fullName>
    </submittedName>
</protein>
<sequence>MGARLAEAGPMDAQQVKDRLLALRAELTELSEGAADSRKAVELDQQSVGRLSRQDALQQQAMATAADAQRALEIRRIDAALQRLEEGEYGWCADCGEAIAPRRLDLDPCAAVCIDCARGG</sequence>
<keyword evidence="2" id="KW-0863">Zinc-finger</keyword>
<dbReference type="Pfam" id="PF01258">
    <property type="entry name" value="zf-dskA_traR"/>
    <property type="match status" value="1"/>
</dbReference>